<comment type="similarity">
    <text evidence="1">Belongs to the inositol monophosphatase superfamily. CysQ family.</text>
</comment>
<organism evidence="3 4">
    <name type="scientific">Candidatus Wildermuthbacteria bacterium RIFCSPHIGHO2_01_FULL_48_27b</name>
    <dbReference type="NCBI Taxonomy" id="1802447"/>
    <lineage>
        <taxon>Bacteria</taxon>
        <taxon>Candidatus Wildermuthiibacteriota</taxon>
    </lineage>
</organism>
<dbReference type="NCBIfam" id="TIGR01331">
    <property type="entry name" value="bisphos_cysQ"/>
    <property type="match status" value="1"/>
</dbReference>
<keyword evidence="1" id="KW-0378">Hydrolase</keyword>
<dbReference type="PANTHER" id="PTHR43028:SF5">
    <property type="entry name" value="3'(2'),5'-BISPHOSPHATE NUCLEOTIDASE 1"/>
    <property type="match status" value="1"/>
</dbReference>
<comment type="caution">
    <text evidence="3">The sequence shown here is derived from an EMBL/GenBank/DDBJ whole genome shotgun (WGS) entry which is preliminary data.</text>
</comment>
<comment type="subcellular location">
    <subcellularLocation>
        <location evidence="1">Cell membrane</location>
        <topology evidence="1">Peripheral membrane protein</topology>
        <orientation evidence="1">Cytoplasmic side</orientation>
    </subcellularLocation>
</comment>
<keyword evidence="1" id="KW-1003">Cell membrane</keyword>
<dbReference type="HAMAP" id="MF_02095">
    <property type="entry name" value="CysQ"/>
    <property type="match status" value="1"/>
</dbReference>
<comment type="function">
    <text evidence="1">Converts adenosine-3',5'-bisphosphate (PAP) to AMP.</text>
</comment>
<dbReference type="Proteomes" id="UP000178170">
    <property type="component" value="Unassembled WGS sequence"/>
</dbReference>
<keyword evidence="1" id="KW-0472">Membrane</keyword>
<dbReference type="InterPro" id="IPR000760">
    <property type="entry name" value="Inositol_monophosphatase-like"/>
</dbReference>
<feature type="binding site" evidence="1">
    <location>
        <position position="84"/>
    </location>
    <ligand>
        <name>Mg(2+)</name>
        <dbReference type="ChEBI" id="CHEBI:18420"/>
        <label>1</label>
    </ligand>
</feature>
<dbReference type="GO" id="GO:0000103">
    <property type="term" value="P:sulfate assimilation"/>
    <property type="evidence" value="ECO:0007669"/>
    <property type="project" value="TreeGrafter"/>
</dbReference>
<dbReference type="GO" id="GO:0050427">
    <property type="term" value="P:3'-phosphoadenosine 5'-phosphosulfate metabolic process"/>
    <property type="evidence" value="ECO:0007669"/>
    <property type="project" value="TreeGrafter"/>
</dbReference>
<gene>
    <name evidence="1" type="primary">cysQ</name>
    <name evidence="3" type="ORF">A2843_00685</name>
</gene>
<evidence type="ECO:0000256" key="2">
    <source>
        <dbReference type="PIRSR" id="PIRSR600760-2"/>
    </source>
</evidence>
<evidence type="ECO:0000313" key="3">
    <source>
        <dbReference type="EMBL" id="OHA64799.1"/>
    </source>
</evidence>
<reference evidence="3 4" key="1">
    <citation type="journal article" date="2016" name="Nat. Commun.">
        <title>Thousands of microbial genomes shed light on interconnected biogeochemical processes in an aquifer system.</title>
        <authorList>
            <person name="Anantharaman K."/>
            <person name="Brown C.T."/>
            <person name="Hug L.A."/>
            <person name="Sharon I."/>
            <person name="Castelle C.J."/>
            <person name="Probst A.J."/>
            <person name="Thomas B.C."/>
            <person name="Singh A."/>
            <person name="Wilkins M.J."/>
            <person name="Karaoz U."/>
            <person name="Brodie E.L."/>
            <person name="Williams K.H."/>
            <person name="Hubbard S.S."/>
            <person name="Banfield J.F."/>
        </authorList>
    </citation>
    <scope>NUCLEOTIDE SEQUENCE [LARGE SCALE GENOMIC DNA]</scope>
</reference>
<dbReference type="Gene3D" id="3.40.190.80">
    <property type="match status" value="1"/>
</dbReference>
<dbReference type="GO" id="GO:0000287">
    <property type="term" value="F:magnesium ion binding"/>
    <property type="evidence" value="ECO:0007669"/>
    <property type="project" value="UniProtKB-UniRule"/>
</dbReference>
<feature type="binding site" evidence="2">
    <location>
        <position position="204"/>
    </location>
    <ligand>
        <name>Mg(2+)</name>
        <dbReference type="ChEBI" id="CHEBI:18420"/>
        <label>1</label>
        <note>catalytic</note>
    </ligand>
</feature>
<dbReference type="EC" id="3.1.3.7" evidence="1"/>
<feature type="binding site" evidence="1">
    <location>
        <position position="87"/>
    </location>
    <ligand>
        <name>Mg(2+)</name>
        <dbReference type="ChEBI" id="CHEBI:18420"/>
        <label>2</label>
    </ligand>
</feature>
<comment type="cofactor">
    <cofactor evidence="1 2">
        <name>Mg(2+)</name>
        <dbReference type="ChEBI" id="CHEBI:18420"/>
    </cofactor>
</comment>
<feature type="binding site" evidence="2">
    <location>
        <position position="64"/>
    </location>
    <ligand>
        <name>Mg(2+)</name>
        <dbReference type="ChEBI" id="CHEBI:18420"/>
        <label>1</label>
        <note>catalytic</note>
    </ligand>
</feature>
<feature type="binding site" evidence="1">
    <location>
        <position position="204"/>
    </location>
    <ligand>
        <name>substrate</name>
    </ligand>
</feature>
<keyword evidence="1 2" id="KW-0460">Magnesium</keyword>
<feature type="binding site" evidence="2">
    <location>
        <position position="84"/>
    </location>
    <ligand>
        <name>Mg(2+)</name>
        <dbReference type="ChEBI" id="CHEBI:18420"/>
        <label>1</label>
        <note>catalytic</note>
    </ligand>
</feature>
<dbReference type="PANTHER" id="PTHR43028">
    <property type="entry name" value="3'(2'),5'-BISPHOSPHATE NUCLEOTIDASE 1"/>
    <property type="match status" value="1"/>
</dbReference>
<feature type="binding site" evidence="1">
    <location>
        <position position="84"/>
    </location>
    <ligand>
        <name>Mg(2+)</name>
        <dbReference type="ChEBI" id="CHEBI:18420"/>
        <label>2</label>
    </ligand>
</feature>
<name>A0A1G2QXC1_9BACT</name>
<comment type="catalytic activity">
    <reaction evidence="1">
        <text>adenosine 3',5'-bisphosphate + H2O = AMP + phosphate</text>
        <dbReference type="Rhea" id="RHEA:10040"/>
        <dbReference type="ChEBI" id="CHEBI:15377"/>
        <dbReference type="ChEBI" id="CHEBI:43474"/>
        <dbReference type="ChEBI" id="CHEBI:58343"/>
        <dbReference type="ChEBI" id="CHEBI:456215"/>
        <dbReference type="EC" id="3.1.3.7"/>
    </reaction>
</comment>
<dbReference type="PRINTS" id="PR00377">
    <property type="entry name" value="IMPHPHTASES"/>
</dbReference>
<keyword evidence="1 2" id="KW-0479">Metal-binding</keyword>
<feature type="binding site" evidence="1">
    <location>
        <position position="64"/>
    </location>
    <ligand>
        <name>substrate</name>
    </ligand>
</feature>
<dbReference type="Pfam" id="PF00459">
    <property type="entry name" value="Inositol_P"/>
    <property type="match status" value="1"/>
</dbReference>
<protein>
    <recommendedName>
        <fullName evidence="1">3'(2'),5'-bisphosphate nucleotidase CysQ</fullName>
        <ecNumber evidence="1">3.1.3.7</ecNumber>
    </recommendedName>
    <alternativeName>
        <fullName evidence="1">3'(2'),5-bisphosphonucleoside 3'(2')-phosphohydrolase</fullName>
    </alternativeName>
    <alternativeName>
        <fullName evidence="1">3'-phosphoadenosine 5'-phosphate phosphatase</fullName>
        <shortName evidence="1">PAP phosphatase</shortName>
    </alternativeName>
</protein>
<sequence>MIQELVRIAEEAGKEVMDIYQHTNFSIQEKNDKEKSPLTDADLKSNEIIVQGLTRISDYPIITEESSAAPYEERKDWEKFWLVDPLDGTKNFIAKDGEFTINIALVEKTKPVLGIVYAPAVQLMYWAESGKGAFKNGRRIRNDSKRTELIGAESRFHSTPEDRAFFQKYNIKVVKTYGAALKICKLAEGEIDVYPRFNGTKEWDTAAAHCIANEAGCKLIDIKTGQELLYNKEDLENNYFIASRVDLNFSASRNT</sequence>
<dbReference type="GO" id="GO:0008441">
    <property type="term" value="F:3'(2'),5'-bisphosphate nucleotidase activity"/>
    <property type="evidence" value="ECO:0007669"/>
    <property type="project" value="UniProtKB-UniRule"/>
</dbReference>
<dbReference type="Gene3D" id="3.30.540.10">
    <property type="entry name" value="Fructose-1,6-Bisphosphatase, subunit A, domain 1"/>
    <property type="match status" value="1"/>
</dbReference>
<dbReference type="InterPro" id="IPR050725">
    <property type="entry name" value="CysQ/Inositol_MonoPase"/>
</dbReference>
<feature type="binding site" evidence="1">
    <location>
        <position position="204"/>
    </location>
    <ligand>
        <name>Mg(2+)</name>
        <dbReference type="ChEBI" id="CHEBI:18420"/>
        <label>2</label>
    </ligand>
</feature>
<feature type="binding site" evidence="2">
    <location>
        <position position="86"/>
    </location>
    <ligand>
        <name>Mg(2+)</name>
        <dbReference type="ChEBI" id="CHEBI:18420"/>
        <label>1</label>
        <note>catalytic</note>
    </ligand>
</feature>
<feature type="binding site" evidence="1">
    <location>
        <position position="86"/>
    </location>
    <ligand>
        <name>Mg(2+)</name>
        <dbReference type="ChEBI" id="CHEBI:18420"/>
        <label>1</label>
    </ligand>
</feature>
<dbReference type="SUPFAM" id="SSF56655">
    <property type="entry name" value="Carbohydrate phosphatase"/>
    <property type="match status" value="1"/>
</dbReference>
<feature type="binding site" evidence="2">
    <location>
        <position position="87"/>
    </location>
    <ligand>
        <name>Mg(2+)</name>
        <dbReference type="ChEBI" id="CHEBI:18420"/>
        <label>1</label>
        <note>catalytic</note>
    </ligand>
</feature>
<accession>A0A1G2QXC1</accession>
<dbReference type="GO" id="GO:0005886">
    <property type="term" value="C:plasma membrane"/>
    <property type="evidence" value="ECO:0007669"/>
    <property type="project" value="UniProtKB-SubCell"/>
</dbReference>
<dbReference type="AlphaFoldDB" id="A0A1G2QXC1"/>
<dbReference type="EMBL" id="MHTS01000007">
    <property type="protein sequence ID" value="OHA64799.1"/>
    <property type="molecule type" value="Genomic_DNA"/>
</dbReference>
<dbReference type="CDD" id="cd01638">
    <property type="entry name" value="CysQ"/>
    <property type="match status" value="1"/>
</dbReference>
<proteinExistence type="inferred from homology"/>
<feature type="binding site" evidence="1">
    <location>
        <begin position="86"/>
        <end position="89"/>
    </location>
    <ligand>
        <name>substrate</name>
    </ligand>
</feature>
<evidence type="ECO:0000256" key="1">
    <source>
        <dbReference type="HAMAP-Rule" id="MF_02095"/>
    </source>
</evidence>
<evidence type="ECO:0000313" key="4">
    <source>
        <dbReference type="Proteomes" id="UP000178170"/>
    </source>
</evidence>
<dbReference type="InterPro" id="IPR006240">
    <property type="entry name" value="CysQ"/>
</dbReference>
<feature type="binding site" evidence="1">
    <location>
        <position position="64"/>
    </location>
    <ligand>
        <name>Mg(2+)</name>
        <dbReference type="ChEBI" id="CHEBI:18420"/>
        <label>1</label>
    </ligand>
</feature>